<feature type="chain" id="PRO_5045767471" evidence="1">
    <location>
        <begin position="22"/>
        <end position="235"/>
    </location>
</feature>
<keyword evidence="1" id="KW-0732">Signal</keyword>
<dbReference type="RefSeq" id="WP_332617459.1">
    <property type="nucleotide sequence ID" value="NZ_JAXGFP010000006.1"/>
</dbReference>
<accession>A0ABU7Z0E7</accession>
<comment type="caution">
    <text evidence="2">The sequence shown here is derived from an EMBL/GenBank/DDBJ whole genome shotgun (WGS) entry which is preliminary data.</text>
</comment>
<name>A0ABU7Z0E7_9GAMM</name>
<dbReference type="Proteomes" id="UP001355056">
    <property type="component" value="Unassembled WGS sequence"/>
</dbReference>
<evidence type="ECO:0000313" key="2">
    <source>
        <dbReference type="EMBL" id="MEG3184690.1"/>
    </source>
</evidence>
<sequence length="235" mass="25050">MLTLVSTVIVACGLLSSNVVARDDATDTKLQIQARALDSQPQSRIEADQAMDGAVAAAVIGAISTQFGEREVAVRLDEVAVQPASVRDRSVNGAGRLRIGDDDSWIPFRFDVLYDTRTASVSYPAITLGDGAAAREIALDSSLARALGRRVDAALHSEFAQQPVQLVVGRATTAEAGTRYLLVEALGTADFADEGVVPAQVQALYDRKTGEWLRVDYELGTTSNWSDRGVAVATR</sequence>
<reference evidence="2 3" key="1">
    <citation type="journal article" date="2016" name="Int. J. Syst. Evol. Microbiol.">
        <title>Lysobacter erysipheiresistens sp. nov., an antagonist of powdery mildew, isolated from tobacco-cultivated soil.</title>
        <authorList>
            <person name="Xie B."/>
            <person name="Li T."/>
            <person name="Lin X."/>
            <person name="Wang C.J."/>
            <person name="Chen Y.J."/>
            <person name="Liu W.J."/>
            <person name="Zhao Z.W."/>
        </authorList>
    </citation>
    <scope>NUCLEOTIDE SEQUENCE [LARGE SCALE GENOMIC DNA]</scope>
    <source>
        <strain evidence="2 3">RS-LYSO-3</strain>
    </source>
</reference>
<dbReference type="EMBL" id="JAXGFP010000006">
    <property type="protein sequence ID" value="MEG3184690.1"/>
    <property type="molecule type" value="Genomic_DNA"/>
</dbReference>
<organism evidence="2 3">
    <name type="scientific">Novilysobacter erysipheiresistens</name>
    <dbReference type="NCBI Taxonomy" id="1749332"/>
    <lineage>
        <taxon>Bacteria</taxon>
        <taxon>Pseudomonadati</taxon>
        <taxon>Pseudomonadota</taxon>
        <taxon>Gammaproteobacteria</taxon>
        <taxon>Lysobacterales</taxon>
        <taxon>Lysobacteraceae</taxon>
        <taxon>Novilysobacter</taxon>
    </lineage>
</organism>
<proteinExistence type="predicted"/>
<gene>
    <name evidence="2" type="ORF">SNE34_11780</name>
</gene>
<evidence type="ECO:0000313" key="3">
    <source>
        <dbReference type="Proteomes" id="UP001355056"/>
    </source>
</evidence>
<evidence type="ECO:0000256" key="1">
    <source>
        <dbReference type="SAM" id="SignalP"/>
    </source>
</evidence>
<feature type="signal peptide" evidence="1">
    <location>
        <begin position="1"/>
        <end position="21"/>
    </location>
</feature>
<protein>
    <submittedName>
        <fullName evidence="2">Uncharacterized protein</fullName>
    </submittedName>
</protein>
<keyword evidence="3" id="KW-1185">Reference proteome</keyword>